<dbReference type="SUPFAM" id="SSF51905">
    <property type="entry name" value="FAD/NAD(P)-binding domain"/>
    <property type="match status" value="1"/>
</dbReference>
<dbReference type="Pfam" id="PF00743">
    <property type="entry name" value="FMO-like"/>
    <property type="match status" value="1"/>
</dbReference>
<dbReference type="AlphaFoldDB" id="A0AAD7JUX7"/>
<dbReference type="InterPro" id="IPR036188">
    <property type="entry name" value="FAD/NAD-bd_sf"/>
</dbReference>
<keyword evidence="6" id="KW-1185">Reference proteome</keyword>
<dbReference type="Proteomes" id="UP001215598">
    <property type="component" value="Unassembled WGS sequence"/>
</dbReference>
<dbReference type="PANTHER" id="PTHR23023">
    <property type="entry name" value="DIMETHYLANILINE MONOOXYGENASE"/>
    <property type="match status" value="1"/>
</dbReference>
<dbReference type="InterPro" id="IPR020946">
    <property type="entry name" value="Flavin_mOase-like"/>
</dbReference>
<dbReference type="EMBL" id="JARKIB010000014">
    <property type="protein sequence ID" value="KAJ7772170.1"/>
    <property type="molecule type" value="Genomic_DNA"/>
</dbReference>
<evidence type="ECO:0000256" key="3">
    <source>
        <dbReference type="ARBA" id="ARBA00022827"/>
    </source>
</evidence>
<keyword evidence="4" id="KW-0560">Oxidoreductase</keyword>
<gene>
    <name evidence="5" type="ORF">B0H16DRAFT_1714382</name>
</gene>
<sequence>MRGAGAGPELRACSEPPPSSLPRLQFITPKALLVFVVAAGCGIESVFAATQPEVPFRAPTDTDRSNFVNSPVESESQFYHFKWPIRKVAIISAGVKSPTANSSKLVLRKSKYSNGTQFQFSGNWHYTDETAVEVPIPNADPSIGDYAPALPPPGSTMPYERLYIGHYGSMSTAERWRRHRGPRALWKSLTSNTPAPLMHFTGHPHAPGTPWKLPQALITRYIRSVYSYYGINGNDENRNISYSTRFELIEKRFNEDGVRQGWTLTLKELTRLGSSACKDRWWTQDFDAVVVATGTFNAPNIPNIPGLIEWRRQYPGSVSHSCEYRYPEKFNNQTMLVVGAAKRHRNIGGPSPARQTKLSLPTAQRQFADPPRVSESSASVQIVPGIKEFHPPNHTIELSDGTFLADVDHILSLPDTNTVSPSFPGTTILPLEYMRTDRRINLSLSLPTARTIVPCTGIFLNLGTITWTMGEYFALAYAKIWSGKAMLPTQAEMWKDHRKEVAPKGGCGKGMLFFNSSGKSLTADTLPALILAIRSSEYTRFFTGWLNSAAVEFGGRQIDGVDPDAHEILVAFMTALFANSNPVKIPFNLSDGLNVADVADVNSDDLWSYLISGS</sequence>
<accession>A0AAD7JUX7</accession>
<reference evidence="5" key="1">
    <citation type="submission" date="2023-03" db="EMBL/GenBank/DDBJ databases">
        <title>Massive genome expansion in bonnet fungi (Mycena s.s.) driven by repeated elements and novel gene families across ecological guilds.</title>
        <authorList>
            <consortium name="Lawrence Berkeley National Laboratory"/>
            <person name="Harder C.B."/>
            <person name="Miyauchi S."/>
            <person name="Viragh M."/>
            <person name="Kuo A."/>
            <person name="Thoen E."/>
            <person name="Andreopoulos B."/>
            <person name="Lu D."/>
            <person name="Skrede I."/>
            <person name="Drula E."/>
            <person name="Henrissat B."/>
            <person name="Morin E."/>
            <person name="Kohler A."/>
            <person name="Barry K."/>
            <person name="LaButti K."/>
            <person name="Morin E."/>
            <person name="Salamov A."/>
            <person name="Lipzen A."/>
            <person name="Mereny Z."/>
            <person name="Hegedus B."/>
            <person name="Baldrian P."/>
            <person name="Stursova M."/>
            <person name="Weitz H."/>
            <person name="Taylor A."/>
            <person name="Grigoriev I.V."/>
            <person name="Nagy L.G."/>
            <person name="Martin F."/>
            <person name="Kauserud H."/>
        </authorList>
    </citation>
    <scope>NUCLEOTIDE SEQUENCE</scope>
    <source>
        <strain evidence="5">CBHHK182m</strain>
    </source>
</reference>
<dbReference type="Gene3D" id="3.50.50.60">
    <property type="entry name" value="FAD/NAD(P)-binding domain"/>
    <property type="match status" value="1"/>
</dbReference>
<comment type="caution">
    <text evidence="5">The sequence shown here is derived from an EMBL/GenBank/DDBJ whole genome shotgun (WGS) entry which is preliminary data.</text>
</comment>
<dbReference type="GO" id="GO:0004499">
    <property type="term" value="F:N,N-dimethylaniline monooxygenase activity"/>
    <property type="evidence" value="ECO:0007669"/>
    <property type="project" value="InterPro"/>
</dbReference>
<comment type="similarity">
    <text evidence="1">Belongs to the FMO family.</text>
</comment>
<name>A0AAD7JUX7_9AGAR</name>
<keyword evidence="3" id="KW-0274">FAD</keyword>
<protein>
    <submittedName>
        <fullName evidence="5">Uncharacterized protein</fullName>
    </submittedName>
</protein>
<dbReference type="GO" id="GO:0050661">
    <property type="term" value="F:NADP binding"/>
    <property type="evidence" value="ECO:0007669"/>
    <property type="project" value="InterPro"/>
</dbReference>
<evidence type="ECO:0000256" key="2">
    <source>
        <dbReference type="ARBA" id="ARBA00022630"/>
    </source>
</evidence>
<dbReference type="InterPro" id="IPR050346">
    <property type="entry name" value="FMO-like"/>
</dbReference>
<proteinExistence type="inferred from homology"/>
<dbReference type="GO" id="GO:0050660">
    <property type="term" value="F:flavin adenine dinucleotide binding"/>
    <property type="evidence" value="ECO:0007669"/>
    <property type="project" value="InterPro"/>
</dbReference>
<evidence type="ECO:0000256" key="1">
    <source>
        <dbReference type="ARBA" id="ARBA00009183"/>
    </source>
</evidence>
<keyword evidence="2" id="KW-0285">Flavoprotein</keyword>
<evidence type="ECO:0000313" key="5">
    <source>
        <dbReference type="EMBL" id="KAJ7772170.1"/>
    </source>
</evidence>
<evidence type="ECO:0000256" key="4">
    <source>
        <dbReference type="ARBA" id="ARBA00023002"/>
    </source>
</evidence>
<organism evidence="5 6">
    <name type="scientific">Mycena metata</name>
    <dbReference type="NCBI Taxonomy" id="1033252"/>
    <lineage>
        <taxon>Eukaryota</taxon>
        <taxon>Fungi</taxon>
        <taxon>Dikarya</taxon>
        <taxon>Basidiomycota</taxon>
        <taxon>Agaricomycotina</taxon>
        <taxon>Agaricomycetes</taxon>
        <taxon>Agaricomycetidae</taxon>
        <taxon>Agaricales</taxon>
        <taxon>Marasmiineae</taxon>
        <taxon>Mycenaceae</taxon>
        <taxon>Mycena</taxon>
    </lineage>
</organism>
<evidence type="ECO:0000313" key="6">
    <source>
        <dbReference type="Proteomes" id="UP001215598"/>
    </source>
</evidence>